<name>A0A1V9WYF6_9ACAR</name>
<dbReference type="EMBL" id="MNPL01033429">
    <property type="protein sequence ID" value="OQR66192.1"/>
    <property type="molecule type" value="Genomic_DNA"/>
</dbReference>
<reference evidence="3 4" key="1">
    <citation type="journal article" date="2017" name="Gigascience">
        <title>Draft genome of the honey bee ectoparasitic mite, Tropilaelaps mercedesae, is shaped by the parasitic life history.</title>
        <authorList>
            <person name="Dong X."/>
            <person name="Armstrong S.D."/>
            <person name="Xia D."/>
            <person name="Makepeace B.L."/>
            <person name="Darby A.C."/>
            <person name="Kadowaki T."/>
        </authorList>
    </citation>
    <scope>NUCLEOTIDE SEQUENCE [LARGE SCALE GENOMIC DNA]</scope>
    <source>
        <strain evidence="3">Wuxi-XJTLU</strain>
    </source>
</reference>
<feature type="compositionally biased region" description="Polar residues" evidence="2">
    <location>
        <begin position="219"/>
        <end position="228"/>
    </location>
</feature>
<proteinExistence type="predicted"/>
<sequence>MSFLSSAGCKAVLRRQDLRLHDDSCPRSSRHFENELHKMEEVEKRLIMPSLQMRYHQLADEPTTAGRRSSQPGNCGSTYVLCGIPRNIEDALSIVQPIERPPPVKAMDAAAFRVRSTVPPSETPAHRPSLRPSPAADPHETLRQEAINVSRRSSVVPVPDHDQSDGSSPGSRSGMRTSQSNDSIRREALEVSRRSSWQNSGRSLSGADVKYSNGRANGVASSRTNGLSDETLEQLEKARLALERESIDVQDGVSYLPDVIAQRINNEDVELRDRVEKLEDLVATSRAQLEKAFAENRNLRALLASEHKLRELHVTKLRDEVEILRSMVYRSLRGGSNGDSCSSSSSSSTTTTGSSTLNNVNQRAGRESSLD</sequence>
<keyword evidence="1" id="KW-0175">Coiled coil</keyword>
<accession>A0A1V9WYF6</accession>
<feature type="region of interest" description="Disordered" evidence="2">
    <location>
        <begin position="116"/>
        <end position="230"/>
    </location>
</feature>
<feature type="compositionally biased region" description="Low complexity" evidence="2">
    <location>
        <begin position="338"/>
        <end position="356"/>
    </location>
</feature>
<feature type="compositionally biased region" description="Polar residues" evidence="2">
    <location>
        <begin position="194"/>
        <end position="203"/>
    </location>
</feature>
<evidence type="ECO:0000256" key="1">
    <source>
        <dbReference type="SAM" id="Coils"/>
    </source>
</evidence>
<feature type="compositionally biased region" description="Basic and acidic residues" evidence="2">
    <location>
        <begin position="183"/>
        <end position="193"/>
    </location>
</feature>
<feature type="compositionally biased region" description="Low complexity" evidence="2">
    <location>
        <begin position="149"/>
        <end position="158"/>
    </location>
</feature>
<keyword evidence="4" id="KW-1185">Reference proteome</keyword>
<feature type="coiled-coil region" evidence="1">
    <location>
        <begin position="261"/>
        <end position="295"/>
    </location>
</feature>
<comment type="caution">
    <text evidence="3">The sequence shown here is derived from an EMBL/GenBank/DDBJ whole genome shotgun (WGS) entry which is preliminary data.</text>
</comment>
<protein>
    <submittedName>
        <fullName evidence="3">Uncharacterized protein</fullName>
    </submittedName>
</protein>
<dbReference type="InParanoid" id="A0A1V9WYF6"/>
<gene>
    <name evidence="3" type="ORF">BIW11_14320</name>
</gene>
<evidence type="ECO:0000313" key="4">
    <source>
        <dbReference type="Proteomes" id="UP000192247"/>
    </source>
</evidence>
<feature type="compositionally biased region" description="Polar residues" evidence="2">
    <location>
        <begin position="165"/>
        <end position="182"/>
    </location>
</feature>
<evidence type="ECO:0000313" key="3">
    <source>
        <dbReference type="EMBL" id="OQR66192.1"/>
    </source>
</evidence>
<dbReference type="AlphaFoldDB" id="A0A1V9WYF6"/>
<organism evidence="3 4">
    <name type="scientific">Tropilaelaps mercedesae</name>
    <dbReference type="NCBI Taxonomy" id="418985"/>
    <lineage>
        <taxon>Eukaryota</taxon>
        <taxon>Metazoa</taxon>
        <taxon>Ecdysozoa</taxon>
        <taxon>Arthropoda</taxon>
        <taxon>Chelicerata</taxon>
        <taxon>Arachnida</taxon>
        <taxon>Acari</taxon>
        <taxon>Parasitiformes</taxon>
        <taxon>Mesostigmata</taxon>
        <taxon>Gamasina</taxon>
        <taxon>Dermanyssoidea</taxon>
        <taxon>Laelapidae</taxon>
        <taxon>Tropilaelaps</taxon>
    </lineage>
</organism>
<feature type="region of interest" description="Disordered" evidence="2">
    <location>
        <begin position="334"/>
        <end position="371"/>
    </location>
</feature>
<dbReference type="Proteomes" id="UP000192247">
    <property type="component" value="Unassembled WGS sequence"/>
</dbReference>
<evidence type="ECO:0000256" key="2">
    <source>
        <dbReference type="SAM" id="MobiDB-lite"/>
    </source>
</evidence>